<proteinExistence type="predicted"/>
<organism evidence="1">
    <name type="scientific">Anguilla anguilla</name>
    <name type="common">European freshwater eel</name>
    <name type="synonym">Muraena anguilla</name>
    <dbReference type="NCBI Taxonomy" id="7936"/>
    <lineage>
        <taxon>Eukaryota</taxon>
        <taxon>Metazoa</taxon>
        <taxon>Chordata</taxon>
        <taxon>Craniata</taxon>
        <taxon>Vertebrata</taxon>
        <taxon>Euteleostomi</taxon>
        <taxon>Actinopterygii</taxon>
        <taxon>Neopterygii</taxon>
        <taxon>Teleostei</taxon>
        <taxon>Anguilliformes</taxon>
        <taxon>Anguillidae</taxon>
        <taxon>Anguilla</taxon>
    </lineage>
</organism>
<sequence length="71" mass="7890">MTRCTRGFCCNSGKDMNSSTLKEPELSRSSFLNLFPSLLISSASKCEHISRGVTTLHFPTFSGLVYSKRLL</sequence>
<reference evidence="1" key="2">
    <citation type="journal article" date="2015" name="Fish Shellfish Immunol.">
        <title>Early steps in the European eel (Anguilla anguilla)-Vibrio vulnificus interaction in the gills: Role of the RtxA13 toxin.</title>
        <authorList>
            <person name="Callol A."/>
            <person name="Pajuelo D."/>
            <person name="Ebbesson L."/>
            <person name="Teles M."/>
            <person name="MacKenzie S."/>
            <person name="Amaro C."/>
        </authorList>
    </citation>
    <scope>NUCLEOTIDE SEQUENCE</scope>
</reference>
<dbReference type="AlphaFoldDB" id="A0A0E9RWC0"/>
<dbReference type="EMBL" id="GBXM01075103">
    <property type="protein sequence ID" value="JAH33474.1"/>
    <property type="molecule type" value="Transcribed_RNA"/>
</dbReference>
<reference evidence="1" key="1">
    <citation type="submission" date="2014-11" db="EMBL/GenBank/DDBJ databases">
        <authorList>
            <person name="Amaro Gonzalez C."/>
        </authorList>
    </citation>
    <scope>NUCLEOTIDE SEQUENCE</scope>
</reference>
<name>A0A0E9RWC0_ANGAN</name>
<evidence type="ECO:0000313" key="1">
    <source>
        <dbReference type="EMBL" id="JAH33474.1"/>
    </source>
</evidence>
<protein>
    <submittedName>
        <fullName evidence="1">Uncharacterized protein</fullName>
    </submittedName>
</protein>
<accession>A0A0E9RWC0</accession>